<protein>
    <submittedName>
        <fullName evidence="1">Uncharacterized protein</fullName>
    </submittedName>
</protein>
<evidence type="ECO:0000313" key="2">
    <source>
        <dbReference type="Proteomes" id="UP000440614"/>
    </source>
</evidence>
<dbReference type="Proteomes" id="UP000440614">
    <property type="component" value="Unassembled WGS sequence"/>
</dbReference>
<reference evidence="1 2" key="1">
    <citation type="journal article" date="2019" name="Nat. Med.">
        <title>A library of human gut bacterial isolates paired with longitudinal multiomics data enables mechanistic microbiome research.</title>
        <authorList>
            <person name="Poyet M."/>
            <person name="Groussin M."/>
            <person name="Gibbons S.M."/>
            <person name="Avila-Pacheco J."/>
            <person name="Jiang X."/>
            <person name="Kearney S.M."/>
            <person name="Perrotta A.R."/>
            <person name="Berdy B."/>
            <person name="Zhao S."/>
            <person name="Lieberman T.D."/>
            <person name="Swanson P.K."/>
            <person name="Smith M."/>
            <person name="Roesemann S."/>
            <person name="Alexander J.E."/>
            <person name="Rich S.A."/>
            <person name="Livny J."/>
            <person name="Vlamakis H."/>
            <person name="Clish C."/>
            <person name="Bullock K."/>
            <person name="Deik A."/>
            <person name="Scott J."/>
            <person name="Pierce K.A."/>
            <person name="Xavier R.J."/>
            <person name="Alm E.J."/>
        </authorList>
    </citation>
    <scope>NUCLEOTIDE SEQUENCE [LARGE SCALE GENOMIC DNA]</scope>
    <source>
        <strain evidence="1 2">BIOML-A188</strain>
    </source>
</reference>
<dbReference type="SUPFAM" id="SSF50969">
    <property type="entry name" value="YVTN repeat-like/Quinoprotein amine dehydrogenase"/>
    <property type="match status" value="1"/>
</dbReference>
<organism evidence="1 2">
    <name type="scientific">Bacteroides thetaiotaomicron</name>
    <dbReference type="NCBI Taxonomy" id="818"/>
    <lineage>
        <taxon>Bacteria</taxon>
        <taxon>Pseudomonadati</taxon>
        <taxon>Bacteroidota</taxon>
        <taxon>Bacteroidia</taxon>
        <taxon>Bacteroidales</taxon>
        <taxon>Bacteroidaceae</taxon>
        <taxon>Bacteroides</taxon>
    </lineage>
</organism>
<accession>A0A3E5GXY0</accession>
<sequence>MSLEDIVLKVFISFLLLFICISCGTKNMEYAENVFPYSEFPQEKELKGEVIELDTALFRCPFRIRVEGDKAIVMDLHGIDYYAHLFKYPGFQYLSSFGRRGDSPTEMLSMDNVRFYNHKVWTLDANKRELTRLGFSSSGDSLLRDEAVILDEDILRPLDFAIYNDTTFIIPDYSGENRLCWLNDDGELVKKIGAIPSINNQTLRKARPALAQAWRSFIDYNSHNGVLAMVTQLGEVLEVYNLKDSTEVIRIGENGEPKFKIFEGYGIPSGIMGFSDVQVTDNAIYAVFHGTTFKEIVKHNGHLPDGGKYIYVFSLKGEPLYKYVLDHYVYGFWVDEATKTIIATDINNDQPIVRFQCG</sequence>
<comment type="caution">
    <text evidence="1">The sequence shown here is derived from an EMBL/GenBank/DDBJ whole genome shotgun (WGS) entry which is preliminary data.</text>
</comment>
<name>A0A3E5GXY0_BACT4</name>
<dbReference type="EMBL" id="WCSY01000012">
    <property type="protein sequence ID" value="KAB4311611.1"/>
    <property type="molecule type" value="Genomic_DNA"/>
</dbReference>
<dbReference type="InterPro" id="IPR011044">
    <property type="entry name" value="Quino_amine_DH_bsu"/>
</dbReference>
<gene>
    <name evidence="1" type="ORF">GAO51_13790</name>
</gene>
<evidence type="ECO:0000313" key="1">
    <source>
        <dbReference type="EMBL" id="KAB4311611.1"/>
    </source>
</evidence>
<dbReference type="Pfam" id="PF15869">
    <property type="entry name" value="TolB_like"/>
    <property type="match status" value="1"/>
</dbReference>
<dbReference type="AlphaFoldDB" id="A0A3E5GXY0"/>
<proteinExistence type="predicted"/>